<reference evidence="1" key="1">
    <citation type="submission" date="2020-08" db="EMBL/GenBank/DDBJ databases">
        <title>Multicomponent nature underlies the extraordinary mechanical properties of spider dragline silk.</title>
        <authorList>
            <person name="Kono N."/>
            <person name="Nakamura H."/>
            <person name="Mori M."/>
            <person name="Yoshida Y."/>
            <person name="Ohtoshi R."/>
            <person name="Malay A.D."/>
            <person name="Moran D.A.P."/>
            <person name="Tomita M."/>
            <person name="Numata K."/>
            <person name="Arakawa K."/>
        </authorList>
    </citation>
    <scope>NUCLEOTIDE SEQUENCE</scope>
</reference>
<protein>
    <submittedName>
        <fullName evidence="1">Uncharacterized protein</fullName>
    </submittedName>
</protein>
<keyword evidence="2" id="KW-1185">Reference proteome</keyword>
<name>A0A8X6VJT6_TRICX</name>
<dbReference type="AlphaFoldDB" id="A0A8X6VJT6"/>
<comment type="caution">
    <text evidence="1">The sequence shown here is derived from an EMBL/GenBank/DDBJ whole genome shotgun (WGS) entry which is preliminary data.</text>
</comment>
<evidence type="ECO:0000313" key="2">
    <source>
        <dbReference type="Proteomes" id="UP000887159"/>
    </source>
</evidence>
<proteinExistence type="predicted"/>
<organism evidence="1 2">
    <name type="scientific">Trichonephila clavipes</name>
    <name type="common">Golden silk orbweaver</name>
    <name type="synonym">Nephila clavipes</name>
    <dbReference type="NCBI Taxonomy" id="2585209"/>
    <lineage>
        <taxon>Eukaryota</taxon>
        <taxon>Metazoa</taxon>
        <taxon>Ecdysozoa</taxon>
        <taxon>Arthropoda</taxon>
        <taxon>Chelicerata</taxon>
        <taxon>Arachnida</taxon>
        <taxon>Araneae</taxon>
        <taxon>Araneomorphae</taxon>
        <taxon>Entelegynae</taxon>
        <taxon>Araneoidea</taxon>
        <taxon>Nephilidae</taxon>
        <taxon>Trichonephila</taxon>
    </lineage>
</organism>
<gene>
    <name evidence="1" type="ORF">TNCV_3994411</name>
</gene>
<accession>A0A8X6VJT6</accession>
<sequence>MGVRQGDSDPKCPSHCDPKCLPVPGADEAAGCALRCGGLPTMVRKDSLRVNDTSEIRDNQSGLIEELLAYLTTQLPSCR</sequence>
<evidence type="ECO:0000313" key="1">
    <source>
        <dbReference type="EMBL" id="GFY21397.1"/>
    </source>
</evidence>
<dbReference type="EMBL" id="BMAU01021357">
    <property type="protein sequence ID" value="GFY21397.1"/>
    <property type="molecule type" value="Genomic_DNA"/>
</dbReference>
<dbReference type="Proteomes" id="UP000887159">
    <property type="component" value="Unassembled WGS sequence"/>
</dbReference>